<dbReference type="InterPro" id="IPR003439">
    <property type="entry name" value="ABC_transporter-like_ATP-bd"/>
</dbReference>
<evidence type="ECO:0000313" key="6">
    <source>
        <dbReference type="EMBL" id="NVN12042.1"/>
    </source>
</evidence>
<feature type="region of interest" description="Disordered" evidence="4">
    <location>
        <begin position="1"/>
        <end position="23"/>
    </location>
</feature>
<dbReference type="InterPro" id="IPR017871">
    <property type="entry name" value="ABC_transporter-like_CS"/>
</dbReference>
<reference evidence="6 7" key="1">
    <citation type="submission" date="2020-06" db="EMBL/GenBank/DDBJ databases">
        <title>Description of novel acetic acid bacteria.</title>
        <authorList>
            <person name="Sombolestani A."/>
        </authorList>
    </citation>
    <scope>NUCLEOTIDE SEQUENCE [LARGE SCALE GENOMIC DNA]</scope>
    <source>
        <strain evidence="6 7">LMG 31431</strain>
    </source>
</reference>
<comment type="caution">
    <text evidence="6">The sequence shown here is derived from an EMBL/GenBank/DDBJ whole genome shotgun (WGS) entry which is preliminary data.</text>
</comment>
<dbReference type="GO" id="GO:0016887">
    <property type="term" value="F:ATP hydrolysis activity"/>
    <property type="evidence" value="ECO:0007669"/>
    <property type="project" value="InterPro"/>
</dbReference>
<dbReference type="GO" id="GO:0005524">
    <property type="term" value="F:ATP binding"/>
    <property type="evidence" value="ECO:0007669"/>
    <property type="project" value="UniProtKB-KW"/>
</dbReference>
<evidence type="ECO:0000256" key="2">
    <source>
        <dbReference type="ARBA" id="ARBA00022741"/>
    </source>
</evidence>
<evidence type="ECO:0000313" key="7">
    <source>
        <dbReference type="Proteomes" id="UP000534870"/>
    </source>
</evidence>
<keyword evidence="2" id="KW-0547">Nucleotide-binding</keyword>
<dbReference type="SUPFAM" id="SSF52540">
    <property type="entry name" value="P-loop containing nucleoside triphosphate hydrolases"/>
    <property type="match status" value="1"/>
</dbReference>
<proteinExistence type="predicted"/>
<feature type="domain" description="ABC transporter" evidence="5">
    <location>
        <begin position="30"/>
        <end position="266"/>
    </location>
</feature>
<dbReference type="EMBL" id="JABXXP010000319">
    <property type="protein sequence ID" value="NVN12042.1"/>
    <property type="molecule type" value="Genomic_DNA"/>
</dbReference>
<keyword evidence="3 6" id="KW-0067">ATP-binding</keyword>
<dbReference type="PANTHER" id="PTHR43023">
    <property type="entry name" value="PROTEIN TRIGALACTOSYLDIACYLGLYCEROL 3, CHLOROPLASTIC"/>
    <property type="match status" value="1"/>
</dbReference>
<dbReference type="PANTHER" id="PTHR43023:SF3">
    <property type="entry name" value="PROTEIN TRIGALACTOSYLDIACYLGLYCEROL 3, CHLOROPLASTIC"/>
    <property type="match status" value="1"/>
</dbReference>
<dbReference type="Proteomes" id="UP000534870">
    <property type="component" value="Unassembled WGS sequence"/>
</dbReference>
<dbReference type="InterPro" id="IPR003593">
    <property type="entry name" value="AAA+_ATPase"/>
</dbReference>
<gene>
    <name evidence="6" type="ORF">HUK84_13090</name>
</gene>
<dbReference type="SMART" id="SM00382">
    <property type="entry name" value="AAA"/>
    <property type="match status" value="1"/>
</dbReference>
<name>A0A7Y7IXL8_9PROT</name>
<evidence type="ECO:0000256" key="3">
    <source>
        <dbReference type="ARBA" id="ARBA00022840"/>
    </source>
</evidence>
<evidence type="ECO:0000259" key="5">
    <source>
        <dbReference type="PROSITE" id="PS50893"/>
    </source>
</evidence>
<organism evidence="6 7">
    <name type="scientific">Nguyenibacter vanlangensis</name>
    <dbReference type="NCBI Taxonomy" id="1216886"/>
    <lineage>
        <taxon>Bacteria</taxon>
        <taxon>Pseudomonadati</taxon>
        <taxon>Pseudomonadota</taxon>
        <taxon>Alphaproteobacteria</taxon>
        <taxon>Acetobacterales</taxon>
        <taxon>Acetobacteraceae</taxon>
        <taxon>Nguyenibacter</taxon>
    </lineage>
</organism>
<dbReference type="PROSITE" id="PS00211">
    <property type="entry name" value="ABC_TRANSPORTER_1"/>
    <property type="match status" value="1"/>
</dbReference>
<dbReference type="InterPro" id="IPR027417">
    <property type="entry name" value="P-loop_NTPase"/>
</dbReference>
<protein>
    <submittedName>
        <fullName evidence="6">ATP-binding cassette domain-containing protein</fullName>
    </submittedName>
</protein>
<dbReference type="Gene3D" id="3.40.50.300">
    <property type="entry name" value="P-loop containing nucleotide triphosphate hydrolases"/>
    <property type="match status" value="1"/>
</dbReference>
<dbReference type="AlphaFoldDB" id="A0A7Y7IXL8"/>
<evidence type="ECO:0000256" key="4">
    <source>
        <dbReference type="SAM" id="MobiDB-lite"/>
    </source>
</evidence>
<dbReference type="PROSITE" id="PS50893">
    <property type="entry name" value="ABC_TRANSPORTER_2"/>
    <property type="match status" value="1"/>
</dbReference>
<accession>A0A7Y7IXL8</accession>
<sequence length="281" mass="30395">MTDVPPADTPPASAPSTNAPSADDSREILMALDGVTLAFGPKVVQQDVSFTVRRGSIFAVMGGSGCGKSTVLKSMIGLLRPRTGRYLVGDEDYWRADDAHRVSVNRRFGVLFQSAALWSSLTVGENVALPMQMFTQLDAAAIRRLVELKLGLVGMLSAIDQYPAELSGGMKKRAGLARAMALDPDILFFDEPSAGLDPITSARLDELIVNLRDGLGATIVIVSHELPSLFAIADDGLFLDAQSHRPIARGSPSWLRDHCDDPQVFAFMHRARPETPAERHE</sequence>
<evidence type="ECO:0000256" key="1">
    <source>
        <dbReference type="ARBA" id="ARBA00022448"/>
    </source>
</evidence>
<keyword evidence="1" id="KW-0813">Transport</keyword>
<dbReference type="Pfam" id="PF00005">
    <property type="entry name" value="ABC_tran"/>
    <property type="match status" value="1"/>
</dbReference>